<organism evidence="1 2">
    <name type="scientific">Pueribacillus theae</name>
    <dbReference type="NCBI Taxonomy" id="2171751"/>
    <lineage>
        <taxon>Bacteria</taxon>
        <taxon>Bacillati</taxon>
        <taxon>Bacillota</taxon>
        <taxon>Bacilli</taxon>
        <taxon>Bacillales</taxon>
        <taxon>Bacillaceae</taxon>
        <taxon>Pueribacillus</taxon>
    </lineage>
</organism>
<sequence length="207" mass="23795">MMIERKLIEQIVTAVLEKLDENDKKKNLFVVNAREQKSIEILEKQWNIIQMSAPVTIPEKTKEAVFLHVSQDLLVKAALGMTDTDESQLFSLFMNRGISITFIPSEELVWLLDSGVQKEMNQNYAAHLVNYKQMLEKFGVQFLSLSEFASTSRSVTRRYEKKLLTEKDVIESKSNEIFIGKKTIVTPLARDSARELAKKIIVIDKKE</sequence>
<evidence type="ECO:0008006" key="3">
    <source>
        <dbReference type="Google" id="ProtNLM"/>
    </source>
</evidence>
<evidence type="ECO:0000313" key="2">
    <source>
        <dbReference type="Proteomes" id="UP000245998"/>
    </source>
</evidence>
<reference evidence="1 2" key="1">
    <citation type="submission" date="2018-04" db="EMBL/GenBank/DDBJ databases">
        <title>Camelliibacillus theae gen. nov., sp. nov., isolated from Pu'er tea.</title>
        <authorList>
            <person name="Niu L."/>
        </authorList>
    </citation>
    <scope>NUCLEOTIDE SEQUENCE [LARGE SCALE GENOMIC DNA]</scope>
    <source>
        <strain evidence="1 2">T8</strain>
    </source>
</reference>
<evidence type="ECO:0000313" key="1">
    <source>
        <dbReference type="EMBL" id="PWA13018.1"/>
    </source>
</evidence>
<accession>A0A2U1K7Y3</accession>
<dbReference type="Proteomes" id="UP000245998">
    <property type="component" value="Unassembled WGS sequence"/>
</dbReference>
<dbReference type="AlphaFoldDB" id="A0A2U1K7Y3"/>
<protein>
    <recommendedName>
        <fullName evidence="3">Ethanolamine utilization protein</fullName>
    </recommendedName>
</protein>
<comment type="caution">
    <text evidence="1">The sequence shown here is derived from an EMBL/GenBank/DDBJ whole genome shotgun (WGS) entry which is preliminary data.</text>
</comment>
<dbReference type="OrthoDB" id="1706434at2"/>
<name>A0A2U1K7Y3_9BACI</name>
<dbReference type="RefSeq" id="WP_116553304.1">
    <property type="nucleotide sequence ID" value="NZ_QCZG01000003.1"/>
</dbReference>
<gene>
    <name evidence="1" type="ORF">DCC39_02485</name>
</gene>
<keyword evidence="2" id="KW-1185">Reference proteome</keyword>
<dbReference type="EMBL" id="QCZG01000003">
    <property type="protein sequence ID" value="PWA13018.1"/>
    <property type="molecule type" value="Genomic_DNA"/>
</dbReference>
<proteinExistence type="predicted"/>